<evidence type="ECO:0000256" key="5">
    <source>
        <dbReference type="ARBA" id="ARBA00048200"/>
    </source>
</evidence>
<comment type="catalytic activity">
    <reaction evidence="5">
        <text>dTDP-beta-L-rhamnose + NADP(+) = dTDP-4-dehydro-beta-L-rhamnose + NADPH + H(+)</text>
        <dbReference type="Rhea" id="RHEA:21796"/>
        <dbReference type="ChEBI" id="CHEBI:15378"/>
        <dbReference type="ChEBI" id="CHEBI:57510"/>
        <dbReference type="ChEBI" id="CHEBI:57783"/>
        <dbReference type="ChEBI" id="CHEBI:58349"/>
        <dbReference type="ChEBI" id="CHEBI:62830"/>
        <dbReference type="EC" id="1.1.1.133"/>
    </reaction>
</comment>
<dbReference type="Gene3D" id="3.90.25.10">
    <property type="entry name" value="UDP-galactose 4-epimerase, domain 1"/>
    <property type="match status" value="1"/>
</dbReference>
<evidence type="ECO:0000256" key="1">
    <source>
        <dbReference type="ARBA" id="ARBA00004781"/>
    </source>
</evidence>
<reference evidence="8" key="1">
    <citation type="journal article" date="2020" name="mSystems">
        <title>Genome- and Community-Level Interaction Insights into Carbon Utilization and Element Cycling Functions of Hydrothermarchaeota in Hydrothermal Sediment.</title>
        <authorList>
            <person name="Zhou Z."/>
            <person name="Liu Y."/>
            <person name="Xu W."/>
            <person name="Pan J."/>
            <person name="Luo Z.H."/>
            <person name="Li M."/>
        </authorList>
    </citation>
    <scope>NUCLEOTIDE SEQUENCE [LARGE SCALE GENOMIC DNA]</scope>
    <source>
        <strain evidence="8">SpSt-413</strain>
    </source>
</reference>
<evidence type="ECO:0000256" key="2">
    <source>
        <dbReference type="ARBA" id="ARBA00010944"/>
    </source>
</evidence>
<protein>
    <recommendedName>
        <fullName evidence="4 6">dTDP-4-dehydrorhamnose reductase</fullName>
        <ecNumber evidence="3 6">1.1.1.133</ecNumber>
    </recommendedName>
</protein>
<dbReference type="Gene3D" id="3.40.50.720">
    <property type="entry name" value="NAD(P)-binding Rossmann-like Domain"/>
    <property type="match status" value="1"/>
</dbReference>
<keyword evidence="6 8" id="KW-0560">Oxidoreductase</keyword>
<dbReference type="EMBL" id="DSRP01000741">
    <property type="protein sequence ID" value="HGG93393.1"/>
    <property type="molecule type" value="Genomic_DNA"/>
</dbReference>
<organism evidence="8">
    <name type="scientific">Fundidesulfovibrio putealis</name>
    <dbReference type="NCBI Taxonomy" id="270496"/>
    <lineage>
        <taxon>Bacteria</taxon>
        <taxon>Pseudomonadati</taxon>
        <taxon>Thermodesulfobacteriota</taxon>
        <taxon>Desulfovibrionia</taxon>
        <taxon>Desulfovibrionales</taxon>
        <taxon>Desulfovibrionaceae</taxon>
        <taxon>Fundidesulfovibrio</taxon>
    </lineage>
</organism>
<gene>
    <name evidence="8" type="primary">rfbD</name>
    <name evidence="8" type="ORF">ENR59_10655</name>
</gene>
<comment type="function">
    <text evidence="6">Catalyzes the reduction of dTDP-6-deoxy-L-lyxo-4-hexulose to yield dTDP-L-rhamnose.</text>
</comment>
<comment type="caution">
    <text evidence="8">The sequence shown here is derived from an EMBL/GenBank/DDBJ whole genome shotgun (WGS) entry which is preliminary data.</text>
</comment>
<evidence type="ECO:0000256" key="4">
    <source>
        <dbReference type="ARBA" id="ARBA00017099"/>
    </source>
</evidence>
<dbReference type="InterPro" id="IPR029903">
    <property type="entry name" value="RmlD-like-bd"/>
</dbReference>
<dbReference type="InterPro" id="IPR036291">
    <property type="entry name" value="NAD(P)-bd_dom_sf"/>
</dbReference>
<proteinExistence type="inferred from homology"/>
<dbReference type="EC" id="1.1.1.133" evidence="3 6"/>
<sequence length="289" mass="31321">MNKRVAVLGGRTGLLGVPLTKAFTSAGFETRPLGRADFDVTDPIALGAFLDEFQPAWLVNAVAYTAVDKAEDEPAEAARLNRGLPMMLGKVCAARGVGVFHYSTDFVFDGRKTTPYQEDDPTGPSSVYGQTKLDGEKALQAAGLERLIIARVAWLFGPGKKNFVRTMLTLAQDRDELRVVHDQIGSPSFTPDLAAYSVALVKSGHTGVFHLANAGRASWCELASEAINAAGLRCHVQPITTPEYPTRAKRPAYSVLDTFKFSQATGVAPRPWLQALREYVYSETDPGTE</sequence>
<comment type="similarity">
    <text evidence="2 6">Belongs to the dTDP-4-dehydrorhamnose reductase family.</text>
</comment>
<dbReference type="PANTHER" id="PTHR10491:SF4">
    <property type="entry name" value="METHIONINE ADENOSYLTRANSFERASE 2 SUBUNIT BETA"/>
    <property type="match status" value="1"/>
</dbReference>
<dbReference type="AlphaFoldDB" id="A0A7C4EKY7"/>
<name>A0A7C4EKY7_9BACT</name>
<evidence type="ECO:0000259" key="7">
    <source>
        <dbReference type="Pfam" id="PF04321"/>
    </source>
</evidence>
<dbReference type="NCBIfam" id="TIGR01214">
    <property type="entry name" value="rmlD"/>
    <property type="match status" value="1"/>
</dbReference>
<evidence type="ECO:0000256" key="6">
    <source>
        <dbReference type="RuleBase" id="RU364082"/>
    </source>
</evidence>
<dbReference type="GO" id="GO:0008831">
    <property type="term" value="F:dTDP-4-dehydrorhamnose reductase activity"/>
    <property type="evidence" value="ECO:0007669"/>
    <property type="project" value="UniProtKB-EC"/>
</dbReference>
<accession>A0A7C4EKY7</accession>
<dbReference type="SUPFAM" id="SSF51735">
    <property type="entry name" value="NAD(P)-binding Rossmann-fold domains"/>
    <property type="match status" value="1"/>
</dbReference>
<dbReference type="Pfam" id="PF04321">
    <property type="entry name" value="RmlD_sub_bind"/>
    <property type="match status" value="1"/>
</dbReference>
<dbReference type="PANTHER" id="PTHR10491">
    <property type="entry name" value="DTDP-4-DEHYDRORHAMNOSE REDUCTASE"/>
    <property type="match status" value="1"/>
</dbReference>
<evidence type="ECO:0000256" key="3">
    <source>
        <dbReference type="ARBA" id="ARBA00012929"/>
    </source>
</evidence>
<dbReference type="GO" id="GO:0019305">
    <property type="term" value="P:dTDP-rhamnose biosynthetic process"/>
    <property type="evidence" value="ECO:0007669"/>
    <property type="project" value="UniProtKB-UniPathway"/>
</dbReference>
<dbReference type="CDD" id="cd05254">
    <property type="entry name" value="dTDP_HR_like_SDR_e"/>
    <property type="match status" value="1"/>
</dbReference>
<comment type="pathway">
    <text evidence="1 6">Carbohydrate biosynthesis; dTDP-L-rhamnose biosynthesis.</text>
</comment>
<feature type="domain" description="RmlD-like substrate binding" evidence="7">
    <location>
        <begin position="8"/>
        <end position="280"/>
    </location>
</feature>
<keyword evidence="6" id="KW-0521">NADP</keyword>
<dbReference type="UniPathway" id="UPA00124"/>
<evidence type="ECO:0000313" key="8">
    <source>
        <dbReference type="EMBL" id="HGG93393.1"/>
    </source>
</evidence>
<dbReference type="InterPro" id="IPR005913">
    <property type="entry name" value="dTDP_dehydrorham_reduct"/>
</dbReference>